<evidence type="ECO:0008006" key="4">
    <source>
        <dbReference type="Google" id="ProtNLM"/>
    </source>
</evidence>
<reference evidence="3" key="1">
    <citation type="submission" date="2017-01" db="EMBL/GenBank/DDBJ databases">
        <authorList>
            <person name="Wang Y."/>
            <person name="White M."/>
            <person name="Kvist S."/>
            <person name="Moncalvo J.-M."/>
        </authorList>
    </citation>
    <scope>NUCLEOTIDE SEQUENCE [LARGE SCALE GENOMIC DNA]</scope>
    <source>
        <strain evidence="3">ID-206-W2</strain>
    </source>
</reference>
<feature type="transmembrane region" description="Helical" evidence="1">
    <location>
        <begin position="53"/>
        <end position="74"/>
    </location>
</feature>
<evidence type="ECO:0000313" key="3">
    <source>
        <dbReference type="Proteomes" id="UP000187429"/>
    </source>
</evidence>
<accession>A0A1R1X8U9</accession>
<dbReference type="Proteomes" id="UP000187429">
    <property type="component" value="Unassembled WGS sequence"/>
</dbReference>
<gene>
    <name evidence="2" type="ORF">AYI69_g9996</name>
</gene>
<name>A0A1R1X8U9_9FUNG</name>
<keyword evidence="1" id="KW-1133">Transmembrane helix</keyword>
<organism evidence="2 3">
    <name type="scientific">Smittium culicis</name>
    <dbReference type="NCBI Taxonomy" id="133412"/>
    <lineage>
        <taxon>Eukaryota</taxon>
        <taxon>Fungi</taxon>
        <taxon>Fungi incertae sedis</taxon>
        <taxon>Zoopagomycota</taxon>
        <taxon>Kickxellomycotina</taxon>
        <taxon>Harpellomycetes</taxon>
        <taxon>Harpellales</taxon>
        <taxon>Legeriomycetaceae</taxon>
        <taxon>Smittium</taxon>
    </lineage>
</organism>
<dbReference type="AlphaFoldDB" id="A0A1R1X8U9"/>
<proteinExistence type="predicted"/>
<comment type="caution">
    <text evidence="2">The sequence shown here is derived from an EMBL/GenBank/DDBJ whole genome shotgun (WGS) entry which is preliminary data.</text>
</comment>
<evidence type="ECO:0000256" key="1">
    <source>
        <dbReference type="SAM" id="Phobius"/>
    </source>
</evidence>
<evidence type="ECO:0000313" key="2">
    <source>
        <dbReference type="EMBL" id="OMJ11061.1"/>
    </source>
</evidence>
<keyword evidence="1" id="KW-0472">Membrane</keyword>
<keyword evidence="3" id="KW-1185">Reference proteome</keyword>
<dbReference type="EMBL" id="LSSM01006300">
    <property type="protein sequence ID" value="OMJ11061.1"/>
    <property type="molecule type" value="Genomic_DNA"/>
</dbReference>
<keyword evidence="1" id="KW-0812">Transmembrane</keyword>
<protein>
    <recommendedName>
        <fullName evidence="4">Transmembrane protein</fullName>
    </recommendedName>
</protein>
<sequence>MINYNLITNSHINKDNNECHHIQNRHRYFRALGVINDQKKGSRRFSLERSFKFLVTVSIICHIFLSWGVVGGVVRRGSSRCGLCRNRSSLF</sequence>